<organism evidence="15 16">
    <name type="scientific">Columba livia</name>
    <name type="common">Rock dove</name>
    <dbReference type="NCBI Taxonomy" id="8932"/>
    <lineage>
        <taxon>Eukaryota</taxon>
        <taxon>Metazoa</taxon>
        <taxon>Chordata</taxon>
        <taxon>Craniata</taxon>
        <taxon>Vertebrata</taxon>
        <taxon>Euteleostomi</taxon>
        <taxon>Archelosauria</taxon>
        <taxon>Archosauria</taxon>
        <taxon>Dinosauria</taxon>
        <taxon>Saurischia</taxon>
        <taxon>Theropoda</taxon>
        <taxon>Coelurosauria</taxon>
        <taxon>Aves</taxon>
        <taxon>Neognathae</taxon>
        <taxon>Neoaves</taxon>
        <taxon>Columbimorphae</taxon>
        <taxon>Columbiformes</taxon>
        <taxon>Columbidae</taxon>
        <taxon>Columba</taxon>
    </lineage>
</organism>
<dbReference type="InterPro" id="IPR020894">
    <property type="entry name" value="Cadherin_CS"/>
</dbReference>
<keyword evidence="4" id="KW-0732">Signal</keyword>
<dbReference type="InterPro" id="IPR050174">
    <property type="entry name" value="Protocadherin/Cadherin-CA"/>
</dbReference>
<evidence type="ECO:0000256" key="2">
    <source>
        <dbReference type="ARBA" id="ARBA00022475"/>
    </source>
</evidence>
<keyword evidence="6 11" id="KW-0106">Calcium</keyword>
<evidence type="ECO:0000256" key="12">
    <source>
        <dbReference type="SAM" id="MobiDB-lite"/>
    </source>
</evidence>
<feature type="domain" description="Cadherin" evidence="14">
    <location>
        <begin position="115"/>
        <end position="223"/>
    </location>
</feature>
<dbReference type="CDD" id="cd11304">
    <property type="entry name" value="Cadherin_repeat"/>
    <property type="match status" value="6"/>
</dbReference>
<dbReference type="PANTHER" id="PTHR24028">
    <property type="entry name" value="CADHERIN-87A"/>
    <property type="match status" value="1"/>
</dbReference>
<dbReference type="GO" id="GO:0007156">
    <property type="term" value="P:homophilic cell adhesion via plasma membrane adhesion molecules"/>
    <property type="evidence" value="ECO:0007669"/>
    <property type="project" value="InterPro"/>
</dbReference>
<evidence type="ECO:0000313" key="16">
    <source>
        <dbReference type="Proteomes" id="UP000053872"/>
    </source>
</evidence>
<evidence type="ECO:0000256" key="1">
    <source>
        <dbReference type="ARBA" id="ARBA00004251"/>
    </source>
</evidence>
<dbReference type="FunFam" id="2.60.40.60:FF:000233">
    <property type="entry name" value="Protocadherin gamma-A3 isoform 1"/>
    <property type="match status" value="1"/>
</dbReference>
<evidence type="ECO:0000256" key="9">
    <source>
        <dbReference type="ARBA" id="ARBA00023136"/>
    </source>
</evidence>
<evidence type="ECO:0000256" key="5">
    <source>
        <dbReference type="ARBA" id="ARBA00022737"/>
    </source>
</evidence>
<keyword evidence="2" id="KW-1003">Cell membrane</keyword>
<dbReference type="FunFam" id="2.60.40.60:FF:000003">
    <property type="entry name" value="Protocadherin alpha 2"/>
    <property type="match status" value="1"/>
</dbReference>
<dbReference type="GO" id="GO:0005509">
    <property type="term" value="F:calcium ion binding"/>
    <property type="evidence" value="ECO:0007669"/>
    <property type="project" value="UniProtKB-UniRule"/>
</dbReference>
<dbReference type="PROSITE" id="PS50268">
    <property type="entry name" value="CADHERIN_2"/>
    <property type="match status" value="6"/>
</dbReference>
<keyword evidence="5" id="KW-0677">Repeat</keyword>
<dbReference type="PANTHER" id="PTHR24028:SF133">
    <property type="entry name" value="PROTOCADHERIN ALPHA-4"/>
    <property type="match status" value="1"/>
</dbReference>
<dbReference type="EMBL" id="AKCR02000136">
    <property type="protein sequence ID" value="PKK19755.1"/>
    <property type="molecule type" value="Genomic_DNA"/>
</dbReference>
<sequence>MRKEGKAERRAEQRGTRGTDDGGSVCGGGAAHGVAAGSETAAERLGGSAPGRRASVEVSGASGALVVSSRLDREELCGKSAPCALRLEVLVERPLRVFHVELEITDINDNAPLFPVKEETFTIAELSVPGSRFPLEGASDADIGANAQLSYTLSSTEHFRLDHQVNNDQSASLALVLTKPLDRETLSLHRLVLTASDGGRPSLTGTMELVISVLDVNDNAPEFNQSVYKVKVLEGSELGVLLMTLSATDLDDGINSDILYLFSRRVPAEVKEMFTIDGKKGEIRLQGKLDYEEKDVYEITVEATDRGSPPLSGHCKVLVEVLDVNDNAPEVWVTSLSVPVPEDALVGTVVALLSVSDRDSGANGRVRCAVWPAAPFGLVSTFAGSYSLVLREALDRERVSEYEVEVRAEDGGSPSLRGRRGVRVPVSDVNDNAPAFAQAVYTVLARENNAAGAELARLWARDPDEADNGRVRYSVWEGGVGGVASAGGGWRPASSYVSVDAESGRLWALQPLDYEEVQVLQFEVRAVDAGEPPLCGNATVQLFVVDENDNAPALLPAGSGGPGPGVSGEAASGALWAWAAWGAPAGQVVAKIRAVDADSGYNAWLRYELWEPRGKGPFRVGLYSGEVSTARALEEADGPRQRLVIVVRDHGEPARSATATLSVSLVEGTEAALAAAGSSLSSGAVLRAGLRPAEGGAAATGAAATTNVWLVVAICAVSSLFLLAVVLYGASRWAPRAGVLSGPGPATLVCASEVGSWSYSQRQSRSLCVADGAGKSDLMVFSPNFPPPPGPAAKETQPEPPALLDTVSGPPCLASRPFPGAPSCFSPVFLTNLCIPVWTGSVTVSGLF</sequence>
<dbReference type="Pfam" id="PF00028">
    <property type="entry name" value="Cadherin"/>
    <property type="match status" value="5"/>
</dbReference>
<dbReference type="InterPro" id="IPR002126">
    <property type="entry name" value="Cadherin-like_dom"/>
</dbReference>
<feature type="compositionally biased region" description="Basic and acidic residues" evidence="12">
    <location>
        <begin position="1"/>
        <end position="20"/>
    </location>
</feature>
<comment type="caution">
    <text evidence="15">The sequence shown here is derived from an EMBL/GenBank/DDBJ whole genome shotgun (WGS) entry which is preliminary data.</text>
</comment>
<feature type="region of interest" description="Disordered" evidence="12">
    <location>
        <begin position="1"/>
        <end position="32"/>
    </location>
</feature>
<name>A0A2I0LQQ2_COLLI</name>
<evidence type="ECO:0000256" key="4">
    <source>
        <dbReference type="ARBA" id="ARBA00022729"/>
    </source>
</evidence>
<proteinExistence type="predicted"/>
<accession>A0A2I0LQQ2</accession>
<dbReference type="PRINTS" id="PR00205">
    <property type="entry name" value="CADHERIN"/>
</dbReference>
<dbReference type="InterPro" id="IPR015919">
    <property type="entry name" value="Cadherin-like_sf"/>
</dbReference>
<feature type="domain" description="Cadherin" evidence="14">
    <location>
        <begin position="437"/>
        <end position="554"/>
    </location>
</feature>
<dbReference type="FunFam" id="2.60.40.60:FF:000007">
    <property type="entry name" value="Protocadherin alpha 2"/>
    <property type="match status" value="1"/>
</dbReference>
<gene>
    <name evidence="15" type="ORF">A306_00012384</name>
</gene>
<feature type="domain" description="Cadherin" evidence="14">
    <location>
        <begin position="58"/>
        <end position="114"/>
    </location>
</feature>
<feature type="transmembrane region" description="Helical" evidence="13">
    <location>
        <begin position="708"/>
        <end position="730"/>
    </location>
</feature>
<dbReference type="SMART" id="SM00112">
    <property type="entry name" value="CA"/>
    <property type="match status" value="6"/>
</dbReference>
<feature type="domain" description="Cadherin" evidence="14">
    <location>
        <begin position="332"/>
        <end position="436"/>
    </location>
</feature>
<dbReference type="FunFam" id="2.60.40.60:FF:000002">
    <property type="entry name" value="Protocadherin alpha 2"/>
    <property type="match status" value="1"/>
</dbReference>
<dbReference type="Pfam" id="PF08266">
    <property type="entry name" value="Cadherin_2"/>
    <property type="match status" value="1"/>
</dbReference>
<keyword evidence="7" id="KW-0130">Cell adhesion</keyword>
<evidence type="ECO:0000256" key="7">
    <source>
        <dbReference type="ARBA" id="ARBA00022889"/>
    </source>
</evidence>
<dbReference type="InterPro" id="IPR013164">
    <property type="entry name" value="Cadherin_N"/>
</dbReference>
<reference evidence="15 16" key="1">
    <citation type="journal article" date="2013" name="Science">
        <title>Genomic diversity and evolution of the head crest in the rock pigeon.</title>
        <authorList>
            <person name="Shapiro M.D."/>
            <person name="Kronenberg Z."/>
            <person name="Li C."/>
            <person name="Domyan E.T."/>
            <person name="Pan H."/>
            <person name="Campbell M."/>
            <person name="Tan H."/>
            <person name="Huff C.D."/>
            <person name="Hu H."/>
            <person name="Vickrey A.I."/>
            <person name="Nielsen S.C."/>
            <person name="Stringham S.A."/>
            <person name="Hu H."/>
            <person name="Willerslev E."/>
            <person name="Gilbert M.T."/>
            <person name="Yandell M."/>
            <person name="Zhang G."/>
            <person name="Wang J."/>
        </authorList>
    </citation>
    <scope>NUCLEOTIDE SEQUENCE [LARGE SCALE GENOMIC DNA]</scope>
    <source>
        <tissue evidence="15">Blood</tissue>
    </source>
</reference>
<feature type="domain" description="Cadherin" evidence="14">
    <location>
        <begin position="224"/>
        <end position="331"/>
    </location>
</feature>
<dbReference type="PROSITE" id="PS00232">
    <property type="entry name" value="CADHERIN_1"/>
    <property type="match status" value="4"/>
</dbReference>
<dbReference type="AlphaFoldDB" id="A0A2I0LQQ2"/>
<dbReference type="FunFam" id="2.60.40.60:FF:000001">
    <property type="entry name" value="Protocadherin alpha 2"/>
    <property type="match status" value="1"/>
</dbReference>
<keyword evidence="9 13" id="KW-0472">Membrane</keyword>
<keyword evidence="3 13" id="KW-0812">Transmembrane</keyword>
<keyword evidence="8 13" id="KW-1133">Transmembrane helix</keyword>
<evidence type="ECO:0000259" key="14">
    <source>
        <dbReference type="PROSITE" id="PS50268"/>
    </source>
</evidence>
<dbReference type="Proteomes" id="UP000053872">
    <property type="component" value="Unassembled WGS sequence"/>
</dbReference>
<evidence type="ECO:0000313" key="15">
    <source>
        <dbReference type="EMBL" id="PKK19755.1"/>
    </source>
</evidence>
<evidence type="ECO:0000256" key="6">
    <source>
        <dbReference type="ARBA" id="ARBA00022837"/>
    </source>
</evidence>
<keyword evidence="10" id="KW-0325">Glycoprotein</keyword>
<dbReference type="SUPFAM" id="SSF49313">
    <property type="entry name" value="Cadherin-like"/>
    <property type="match status" value="5"/>
</dbReference>
<evidence type="ECO:0000256" key="11">
    <source>
        <dbReference type="PROSITE-ProRule" id="PRU00043"/>
    </source>
</evidence>
<evidence type="ECO:0000256" key="13">
    <source>
        <dbReference type="SAM" id="Phobius"/>
    </source>
</evidence>
<feature type="domain" description="Cadherin" evidence="14">
    <location>
        <begin position="583"/>
        <end position="680"/>
    </location>
</feature>
<dbReference type="InParanoid" id="A0A2I0LQQ2"/>
<protein>
    <submittedName>
        <fullName evidence="15">Protocadherin alpha-2-like</fullName>
    </submittedName>
</protein>
<dbReference type="Gene3D" id="2.60.40.60">
    <property type="entry name" value="Cadherins"/>
    <property type="match status" value="6"/>
</dbReference>
<evidence type="ECO:0000256" key="3">
    <source>
        <dbReference type="ARBA" id="ARBA00022692"/>
    </source>
</evidence>
<dbReference type="GO" id="GO:0005886">
    <property type="term" value="C:plasma membrane"/>
    <property type="evidence" value="ECO:0007669"/>
    <property type="project" value="UniProtKB-SubCell"/>
</dbReference>
<evidence type="ECO:0000256" key="10">
    <source>
        <dbReference type="ARBA" id="ARBA00023180"/>
    </source>
</evidence>
<evidence type="ECO:0000256" key="8">
    <source>
        <dbReference type="ARBA" id="ARBA00022989"/>
    </source>
</evidence>
<keyword evidence="16" id="KW-1185">Reference proteome</keyword>
<comment type="subcellular location">
    <subcellularLocation>
        <location evidence="1">Cell membrane</location>
        <topology evidence="1">Single-pass type I membrane protein</topology>
    </subcellularLocation>
</comment>